<sequence>MSQSAGQSKADFLGINIGSVIDEKWKIMRILGEGAFGAVYEVEDEGDPRAMYALKAEPNITSPSSPPKLLPLEVIVLKALHRKRATHCPAYITCGTTPDFDYVVMGLVGKNVNDLRKSMPTKSFRLRTSLHLGIKSLISLVEIHEAKATFYPRFIHRDVKPANMCVGRPPHDIRSVYVLDWGLCRRFVNSKGVLYRPREKTTFRGTPRYASVGALNDKEQGRVDDLWAWFMCLIEFTVGKLPWDDLPFRTRKPSVYLEWLTRTKTEYVSDSSILCNKCPREYRELHSVLSGLTYFDAPDYSFFSRALSECMSRKHVDPNEPLDWEPRSLSSKLTEKIPFSSMVSGFRLLSNSQRITSAENSVIDANKAAAAARAKKSLSKSGSNKKSKRSRRKKSIS</sequence>
<evidence type="ECO:0000256" key="1">
    <source>
        <dbReference type="ARBA" id="ARBA00012513"/>
    </source>
</evidence>
<keyword evidence="2 4" id="KW-0547">Nucleotide-binding</keyword>
<feature type="binding site" evidence="4">
    <location>
        <position position="55"/>
    </location>
    <ligand>
        <name>ATP</name>
        <dbReference type="ChEBI" id="CHEBI:30616"/>
    </ligand>
</feature>
<dbReference type="GO" id="GO:0004674">
    <property type="term" value="F:protein serine/threonine kinase activity"/>
    <property type="evidence" value="ECO:0007669"/>
    <property type="project" value="UniProtKB-KW"/>
</dbReference>
<keyword evidence="3 4" id="KW-0067">ATP-binding</keyword>
<dbReference type="WBParaSite" id="nRc.2.0.1.t00211-RA">
    <property type="protein sequence ID" value="nRc.2.0.1.t00211-RA"/>
    <property type="gene ID" value="nRc.2.0.1.g00211"/>
</dbReference>
<feature type="region of interest" description="Disordered" evidence="6">
    <location>
        <begin position="373"/>
        <end position="397"/>
    </location>
</feature>
<evidence type="ECO:0000313" key="8">
    <source>
        <dbReference type="Proteomes" id="UP000887565"/>
    </source>
</evidence>
<feature type="domain" description="Protein kinase" evidence="7">
    <location>
        <begin position="25"/>
        <end position="316"/>
    </location>
</feature>
<evidence type="ECO:0000256" key="2">
    <source>
        <dbReference type="ARBA" id="ARBA00022741"/>
    </source>
</evidence>
<evidence type="ECO:0000313" key="9">
    <source>
        <dbReference type="WBParaSite" id="nRc.2.0.1.t00211-RA"/>
    </source>
</evidence>
<dbReference type="AlphaFoldDB" id="A0A915HDS6"/>
<dbReference type="GO" id="GO:0005524">
    <property type="term" value="F:ATP binding"/>
    <property type="evidence" value="ECO:0007669"/>
    <property type="project" value="UniProtKB-UniRule"/>
</dbReference>
<dbReference type="PROSITE" id="PS50011">
    <property type="entry name" value="PROTEIN_KINASE_DOM"/>
    <property type="match status" value="1"/>
</dbReference>
<dbReference type="PROSITE" id="PS00107">
    <property type="entry name" value="PROTEIN_KINASE_ATP"/>
    <property type="match status" value="1"/>
</dbReference>
<evidence type="ECO:0000256" key="3">
    <source>
        <dbReference type="ARBA" id="ARBA00022840"/>
    </source>
</evidence>
<dbReference type="PANTHER" id="PTHR11909">
    <property type="entry name" value="CASEIN KINASE-RELATED"/>
    <property type="match status" value="1"/>
</dbReference>
<dbReference type="EC" id="2.7.11.1" evidence="1"/>
<comment type="similarity">
    <text evidence="5">Belongs to the protein kinase superfamily.</text>
</comment>
<keyword evidence="5" id="KW-0418">Kinase</keyword>
<accession>A0A915HDS6</accession>
<dbReference type="Gene3D" id="1.10.510.10">
    <property type="entry name" value="Transferase(Phosphotransferase) domain 1"/>
    <property type="match status" value="1"/>
</dbReference>
<keyword evidence="5" id="KW-0808">Transferase</keyword>
<dbReference type="SUPFAM" id="SSF56112">
    <property type="entry name" value="Protein kinase-like (PK-like)"/>
    <property type="match status" value="1"/>
</dbReference>
<protein>
    <recommendedName>
        <fullName evidence="1">non-specific serine/threonine protein kinase</fullName>
        <ecNumber evidence="1">2.7.11.1</ecNumber>
    </recommendedName>
</protein>
<dbReference type="InterPro" id="IPR017441">
    <property type="entry name" value="Protein_kinase_ATP_BS"/>
</dbReference>
<dbReference type="Pfam" id="PF00069">
    <property type="entry name" value="Pkinase"/>
    <property type="match status" value="1"/>
</dbReference>
<dbReference type="InterPro" id="IPR000719">
    <property type="entry name" value="Prot_kinase_dom"/>
</dbReference>
<dbReference type="InterPro" id="IPR011009">
    <property type="entry name" value="Kinase-like_dom_sf"/>
</dbReference>
<dbReference type="Proteomes" id="UP000887565">
    <property type="component" value="Unplaced"/>
</dbReference>
<reference evidence="9" key="1">
    <citation type="submission" date="2022-11" db="UniProtKB">
        <authorList>
            <consortium name="WormBaseParasite"/>
        </authorList>
    </citation>
    <scope>IDENTIFICATION</scope>
</reference>
<keyword evidence="8" id="KW-1185">Reference proteome</keyword>
<evidence type="ECO:0000256" key="6">
    <source>
        <dbReference type="SAM" id="MobiDB-lite"/>
    </source>
</evidence>
<proteinExistence type="inferred from homology"/>
<dbReference type="SMART" id="SM00220">
    <property type="entry name" value="S_TKc"/>
    <property type="match status" value="1"/>
</dbReference>
<dbReference type="PROSITE" id="PS00108">
    <property type="entry name" value="PROTEIN_KINASE_ST"/>
    <property type="match status" value="1"/>
</dbReference>
<evidence type="ECO:0000259" key="7">
    <source>
        <dbReference type="PROSITE" id="PS50011"/>
    </source>
</evidence>
<organism evidence="8 9">
    <name type="scientific">Romanomermis culicivorax</name>
    <name type="common">Nematode worm</name>
    <dbReference type="NCBI Taxonomy" id="13658"/>
    <lineage>
        <taxon>Eukaryota</taxon>
        <taxon>Metazoa</taxon>
        <taxon>Ecdysozoa</taxon>
        <taxon>Nematoda</taxon>
        <taxon>Enoplea</taxon>
        <taxon>Dorylaimia</taxon>
        <taxon>Mermithida</taxon>
        <taxon>Mermithoidea</taxon>
        <taxon>Mermithidae</taxon>
        <taxon>Romanomermis</taxon>
    </lineage>
</organism>
<keyword evidence="5" id="KW-0723">Serine/threonine-protein kinase</keyword>
<name>A0A915HDS6_ROMCU</name>
<dbReference type="InterPro" id="IPR050235">
    <property type="entry name" value="CK1_Ser-Thr_kinase"/>
</dbReference>
<evidence type="ECO:0000256" key="5">
    <source>
        <dbReference type="RuleBase" id="RU000304"/>
    </source>
</evidence>
<evidence type="ECO:0000256" key="4">
    <source>
        <dbReference type="PROSITE-ProRule" id="PRU10141"/>
    </source>
</evidence>
<dbReference type="InterPro" id="IPR008271">
    <property type="entry name" value="Ser/Thr_kinase_AS"/>
</dbReference>